<name>A0AAN8I3P2_9EURO</name>
<feature type="domain" description="Mediator complex subunit Med13 N-terminal" evidence="14">
    <location>
        <begin position="6"/>
        <end position="330"/>
    </location>
</feature>
<comment type="subcellular location">
    <subcellularLocation>
        <location evidence="1 11">Nucleus</location>
    </subcellularLocation>
</comment>
<evidence type="ECO:0000256" key="4">
    <source>
        <dbReference type="ARBA" id="ARBA00022491"/>
    </source>
</evidence>
<protein>
    <recommendedName>
        <fullName evidence="3 11">Mediator of RNA polymerase II transcription subunit 13</fullName>
    </recommendedName>
    <alternativeName>
        <fullName evidence="10 11">Mediator complex subunit 13</fullName>
    </alternativeName>
</protein>
<keyword evidence="5 11" id="KW-0805">Transcription regulation</keyword>
<sequence length="1378" mass="152008">MATPHEFPGNFSTNTYILQDFSEVAYIVCSAAIPAASDRYSNVQDINSKPRMLERLRNAEKQFRQASIMVYLDPEKLELFTFYKKVDILKDQKGVLTKFGQVCKLNHCIIAYKNACRVLDFLKPEMARIYELFSAAVISNLRLQGPDGSKAISAGSRTYLVRAQRPVSDDFSPIQWPQALWYLQKIELQVVPSGQLLLAVHNANWSPLTAVSDAIDPDASPIDHSDGTTLYLAPTGQLARYKGIWITSMTLEQGVLANQRGQVKDLQWRKRWMEKVQVWLGKRNSDLVVPFGPGTIWLQTDIPVLVQPESNDSKTTPVQWKTVYWPVVLSYAFTVDQRSDGKSSPVVGSDDPLKVAQEWFLNGAADARHTDTDMQDQTDDHLIHGNGPLFDDEVHFGSPQQFMSLPMQTFAQAQTVYPTPPDVMNTQATPGLSVNGAGQTPATAQQTPAAYHSSPLATMTDVGGATYQQPAIANFLAHDANDDLFDDMEDDEIDQQSLANEPNWDFFNVGNLEEESKYQLEGQTSEHSFSPNQENAEHAVVAPEQDESPDGFAAEQPRPDIDHPSHELVHTKHDIGSEQQPQSHVKDTVTTRQSITVSDTNAVTTNIPVGATTPSGKRRRSSAYDVAPVRKSTRDSKYAANGKYWFELRKPAIAIDKYPAPTPSTRRISSGSDSSRSSQSLSDYDHEDTDRAPLPSWTQYTPVAPAAAVPQPDDVDGSDLAECDDEIDALLKVIALATGQEPFTTSMPAPRQSHVQTQDDAERRSMVVQLLSEQLTQSSLLRGIECLRLPRLNQIAVADISVDNAGSSTSLSSASVSDLVAIQPANPHAKTASKITTLEHSKLRLRQTDSDIAADLSIINFWETLNLQPVSGDKDVLALCIHPDGINYLAGCESFLQRMSETYSSCNLGLHRRTSLKGVTATGLVSWRTLSDLPNICRRVGRALASTDSEEECTIIYMIIPDDDLTLCLELCGAFVEVYETLNHDANPEIGDVVLQLVPSSFVVDSDTLVIRPEEQYVDLALEVYHKIPPLLDVPNSALCAPAILLEEPTAHSIQFEMNTKSASPLSKYGQCCHLAYCLSSDQKWLVATWSDAIGNIALSMSYCLFDEETGTKRAQADIFEHMCEISTQLMSRQKSTWWLAVAKVGLFDTEELREWLHLSGQLNEGHDMLSRVVLLTVELQPRLCLQGLNPSSKHFQTLNPYGPNTLSTPVSTPQASNTLSPEQLVPATPTTIFGFAGNAQTPPEHNTDAGGENETFLVDPLEDSWTATFAFGLNQSHNFLEIRPALASGFLLKRTAPQGHAGTSMASLSVNLIAVPRKPASPVSFQEREQILQDILIQYRGLHTLGVARRCIDPRDNCVPWHIAIAWKGASALERFA</sequence>
<dbReference type="Pfam" id="PF06333">
    <property type="entry name" value="Med13_C"/>
    <property type="match status" value="1"/>
</dbReference>
<feature type="region of interest" description="Disordered" evidence="12">
    <location>
        <begin position="427"/>
        <end position="447"/>
    </location>
</feature>
<evidence type="ECO:0000259" key="15">
    <source>
        <dbReference type="Pfam" id="PF18296"/>
    </source>
</evidence>
<feature type="compositionally biased region" description="Basic and acidic residues" evidence="12">
    <location>
        <begin position="557"/>
        <end position="576"/>
    </location>
</feature>
<dbReference type="Pfam" id="PF18296">
    <property type="entry name" value="MID_MedPIWI"/>
    <property type="match status" value="1"/>
</dbReference>
<feature type="region of interest" description="Disordered" evidence="12">
    <location>
        <begin position="657"/>
        <end position="720"/>
    </location>
</feature>
<comment type="function">
    <text evidence="9 11">Component of the SRB8-11 complex. The SRB8-11 complex is a regulatory module of the Mediator complex which is itself involved in regulation of basal and activated RNA polymerase II-dependent transcription. The SRB8-11 complex may be involved in the transcriptional repression of a subset of genes regulated by Mediator. It may inhibit the association of the Mediator complex with RNA polymerase II to form the holoenzyme complex.</text>
</comment>
<dbReference type="GO" id="GO:0003713">
    <property type="term" value="F:transcription coactivator activity"/>
    <property type="evidence" value="ECO:0007669"/>
    <property type="project" value="TreeGrafter"/>
</dbReference>
<feature type="compositionally biased region" description="Low complexity" evidence="12">
    <location>
        <begin position="664"/>
        <end position="682"/>
    </location>
</feature>
<keyword evidence="8 11" id="KW-0539">Nucleus</keyword>
<evidence type="ECO:0000256" key="5">
    <source>
        <dbReference type="ARBA" id="ARBA00023015"/>
    </source>
</evidence>
<evidence type="ECO:0000256" key="10">
    <source>
        <dbReference type="ARBA" id="ARBA00032008"/>
    </source>
</evidence>
<evidence type="ECO:0000256" key="1">
    <source>
        <dbReference type="ARBA" id="ARBA00004123"/>
    </source>
</evidence>
<feature type="domain" description="Mediator complex subunit Med13 C-terminal" evidence="13">
    <location>
        <begin position="1040"/>
        <end position="1367"/>
    </location>
</feature>
<dbReference type="InterPro" id="IPR051139">
    <property type="entry name" value="Mediator_complx_sub13"/>
</dbReference>
<accession>A0AAN8I3P2</accession>
<dbReference type="GO" id="GO:0016592">
    <property type="term" value="C:mediator complex"/>
    <property type="evidence" value="ECO:0007669"/>
    <property type="project" value="InterPro"/>
</dbReference>
<feature type="compositionally biased region" description="Low complexity" evidence="12">
    <location>
        <begin position="702"/>
        <end position="712"/>
    </location>
</feature>
<dbReference type="Proteomes" id="UP001316803">
    <property type="component" value="Unassembled WGS sequence"/>
</dbReference>
<dbReference type="EMBL" id="JAKLMC020000043">
    <property type="protein sequence ID" value="KAK5948755.1"/>
    <property type="molecule type" value="Genomic_DNA"/>
</dbReference>
<gene>
    <name evidence="16" type="primary">SSN2</name>
    <name evidence="16" type="ORF">OHC33_010178</name>
</gene>
<feature type="compositionally biased region" description="Low complexity" evidence="12">
    <location>
        <begin position="436"/>
        <end position="447"/>
    </location>
</feature>
<evidence type="ECO:0000313" key="16">
    <source>
        <dbReference type="EMBL" id="KAK5948755.1"/>
    </source>
</evidence>
<evidence type="ECO:0000256" key="2">
    <source>
        <dbReference type="ARBA" id="ARBA00009354"/>
    </source>
</evidence>
<dbReference type="InterPro" id="IPR021643">
    <property type="entry name" value="Mediator_Med13_N"/>
</dbReference>
<keyword evidence="4 11" id="KW-0678">Repressor</keyword>
<evidence type="ECO:0000256" key="3">
    <source>
        <dbReference type="ARBA" id="ARBA00019618"/>
    </source>
</evidence>
<keyword evidence="6 11" id="KW-0010">Activator</keyword>
<evidence type="ECO:0000256" key="11">
    <source>
        <dbReference type="RuleBase" id="RU364134"/>
    </source>
</evidence>
<feature type="compositionally biased region" description="Polar residues" evidence="12">
    <location>
        <begin position="521"/>
        <end position="534"/>
    </location>
</feature>
<dbReference type="GO" id="GO:0045944">
    <property type="term" value="P:positive regulation of transcription by RNA polymerase II"/>
    <property type="evidence" value="ECO:0007669"/>
    <property type="project" value="TreeGrafter"/>
</dbReference>
<evidence type="ECO:0000256" key="12">
    <source>
        <dbReference type="SAM" id="MobiDB-lite"/>
    </source>
</evidence>
<feature type="domain" description="MID" evidence="15">
    <location>
        <begin position="874"/>
        <end position="1030"/>
    </location>
</feature>
<dbReference type="PANTHER" id="PTHR48249:SF3">
    <property type="entry name" value="MEDIATOR OF RNA POLYMERASE II TRANSCRIPTION SUBUNIT 13"/>
    <property type="match status" value="1"/>
</dbReference>
<evidence type="ECO:0000256" key="9">
    <source>
        <dbReference type="ARBA" id="ARBA00025661"/>
    </source>
</evidence>
<dbReference type="PANTHER" id="PTHR48249">
    <property type="entry name" value="MEDIATOR OF RNA POLYMERASE II TRANSCRIPTION SUBUNIT 13"/>
    <property type="match status" value="1"/>
</dbReference>
<keyword evidence="17" id="KW-1185">Reference proteome</keyword>
<comment type="similarity">
    <text evidence="2 11">Belongs to the Mediator complex subunit 13 family.</text>
</comment>
<evidence type="ECO:0000259" key="13">
    <source>
        <dbReference type="Pfam" id="PF06333"/>
    </source>
</evidence>
<evidence type="ECO:0000256" key="8">
    <source>
        <dbReference type="ARBA" id="ARBA00023242"/>
    </source>
</evidence>
<reference evidence="16 17" key="1">
    <citation type="submission" date="2022-12" db="EMBL/GenBank/DDBJ databases">
        <title>Genomic features and morphological characterization of a novel Knufia sp. strain isolated from spacecraft assembly facility.</title>
        <authorList>
            <person name="Teixeira M."/>
            <person name="Chander A.M."/>
            <person name="Stajich J.E."/>
            <person name="Venkateswaran K."/>
        </authorList>
    </citation>
    <scope>NUCLEOTIDE SEQUENCE [LARGE SCALE GENOMIC DNA]</scope>
    <source>
        <strain evidence="16 17">FJI-L2-BK-P2</strain>
    </source>
</reference>
<comment type="subunit">
    <text evidence="11">Component of the SRB8-11 complex, which itself associates with the Mediator complex.</text>
</comment>
<organism evidence="16 17">
    <name type="scientific">Knufia fluminis</name>
    <dbReference type="NCBI Taxonomy" id="191047"/>
    <lineage>
        <taxon>Eukaryota</taxon>
        <taxon>Fungi</taxon>
        <taxon>Dikarya</taxon>
        <taxon>Ascomycota</taxon>
        <taxon>Pezizomycotina</taxon>
        <taxon>Eurotiomycetes</taxon>
        <taxon>Chaetothyriomycetidae</taxon>
        <taxon>Chaetothyriales</taxon>
        <taxon>Trichomeriaceae</taxon>
        <taxon>Knufia</taxon>
    </lineage>
</organism>
<dbReference type="Pfam" id="PF11597">
    <property type="entry name" value="Med13_N"/>
    <property type="match status" value="1"/>
</dbReference>
<feature type="region of interest" description="Disordered" evidence="12">
    <location>
        <begin position="518"/>
        <end position="633"/>
    </location>
</feature>
<evidence type="ECO:0000259" key="14">
    <source>
        <dbReference type="Pfam" id="PF11597"/>
    </source>
</evidence>
<keyword evidence="7 11" id="KW-0804">Transcription</keyword>
<proteinExistence type="inferred from homology"/>
<evidence type="ECO:0000256" key="6">
    <source>
        <dbReference type="ARBA" id="ARBA00023159"/>
    </source>
</evidence>
<dbReference type="InterPro" id="IPR009401">
    <property type="entry name" value="Med13_C"/>
</dbReference>
<dbReference type="InterPro" id="IPR041285">
    <property type="entry name" value="MID_MedPIWI"/>
</dbReference>
<evidence type="ECO:0000256" key="7">
    <source>
        <dbReference type="ARBA" id="ARBA00023163"/>
    </source>
</evidence>
<feature type="compositionally biased region" description="Polar residues" evidence="12">
    <location>
        <begin position="590"/>
        <end position="615"/>
    </location>
</feature>
<evidence type="ECO:0000313" key="17">
    <source>
        <dbReference type="Proteomes" id="UP001316803"/>
    </source>
</evidence>
<comment type="caution">
    <text evidence="16">The sequence shown here is derived from an EMBL/GenBank/DDBJ whole genome shotgun (WGS) entry which is preliminary data.</text>
</comment>